<keyword evidence="4 5" id="KW-0274">FAD</keyword>
<feature type="domain" description="Acyl-CoA dehydrogenase/oxidase N-terminal" evidence="8">
    <location>
        <begin position="15"/>
        <end position="124"/>
    </location>
</feature>
<dbReference type="Gene3D" id="1.20.140.10">
    <property type="entry name" value="Butyryl-CoA Dehydrogenase, subunit A, domain 3"/>
    <property type="match status" value="1"/>
</dbReference>
<evidence type="ECO:0000313" key="10">
    <source>
        <dbReference type="Proteomes" id="UP000219435"/>
    </source>
</evidence>
<keyword evidence="10" id="KW-1185">Reference proteome</keyword>
<evidence type="ECO:0000256" key="3">
    <source>
        <dbReference type="ARBA" id="ARBA00022630"/>
    </source>
</evidence>
<dbReference type="GO" id="GO:0046359">
    <property type="term" value="P:butyrate catabolic process"/>
    <property type="evidence" value="ECO:0007669"/>
    <property type="project" value="TreeGrafter"/>
</dbReference>
<dbReference type="AlphaFoldDB" id="A0A285V3E1"/>
<dbReference type="InterPro" id="IPR006091">
    <property type="entry name" value="Acyl-CoA_Oxase/DH_mid-dom"/>
</dbReference>
<dbReference type="PANTHER" id="PTHR43884:SF12">
    <property type="entry name" value="ISOVALERYL-COA DEHYDROGENASE, MITOCHONDRIAL-RELATED"/>
    <property type="match status" value="1"/>
</dbReference>
<dbReference type="Pfam" id="PF00441">
    <property type="entry name" value="Acyl-CoA_dh_1"/>
    <property type="match status" value="1"/>
</dbReference>
<evidence type="ECO:0000259" key="6">
    <source>
        <dbReference type="Pfam" id="PF00441"/>
    </source>
</evidence>
<evidence type="ECO:0000256" key="5">
    <source>
        <dbReference type="RuleBase" id="RU362125"/>
    </source>
</evidence>
<comment type="similarity">
    <text evidence="2 5">Belongs to the acyl-CoA dehydrogenase family.</text>
</comment>
<dbReference type="Pfam" id="PF02771">
    <property type="entry name" value="Acyl-CoA_dh_N"/>
    <property type="match status" value="1"/>
</dbReference>
<dbReference type="SUPFAM" id="SSF47203">
    <property type="entry name" value="Acyl-CoA dehydrogenase C-terminal domain-like"/>
    <property type="match status" value="1"/>
</dbReference>
<evidence type="ECO:0000256" key="1">
    <source>
        <dbReference type="ARBA" id="ARBA00001974"/>
    </source>
</evidence>
<accession>A0A285V3E1</accession>
<dbReference type="Gene3D" id="2.40.110.10">
    <property type="entry name" value="Butyryl-CoA Dehydrogenase, subunit A, domain 2"/>
    <property type="match status" value="1"/>
</dbReference>
<keyword evidence="5" id="KW-0560">Oxidoreductase</keyword>
<protein>
    <recommendedName>
        <fullName evidence="11">Acyl-CoA dehydrogenase</fullName>
    </recommendedName>
</protein>
<dbReference type="InterPro" id="IPR013786">
    <property type="entry name" value="AcylCoA_DH/ox_N"/>
</dbReference>
<dbReference type="GO" id="GO:0003995">
    <property type="term" value="F:acyl-CoA dehydrogenase activity"/>
    <property type="evidence" value="ECO:0007669"/>
    <property type="project" value="TreeGrafter"/>
</dbReference>
<evidence type="ECO:0000259" key="8">
    <source>
        <dbReference type="Pfam" id="PF02771"/>
    </source>
</evidence>
<dbReference type="InterPro" id="IPR009075">
    <property type="entry name" value="AcylCo_DH/oxidase_C"/>
</dbReference>
<sequence length="393" mass="41874">MSGPRVAERYGLSDDELTVRAWAARLAASLAPDDHAWEERAEFPWKEYRRLADEGVLRLTCPADQGGRGGSRLDAVLLQEQLAARSFVLTEAVHVALNGPAYAIARIGDPRLAARWVPRVLSGDSIISIAITEYDAGTALGDLATTFTRLDDGSVRVDGHKCFVTAGGLADALLVVGRFGGTGLEGLGAVLVPSNTTGLVVESTWSKMGGNAIPEVAVRFEACVVPPENVLVAGEAGSTQGLRDTLHVYDALRLGIAGICLGVAQGSIDRAVTHLRERTQAGRRLADHQGLRWTWARLALQLEQARLLTYRAARLADEYGFPPATETAMAKLAASEVAVAASEAAIQALGWRGVVRHAGHPAERVYREARGWTIAGGTTESALNTLARELFGK</sequence>
<dbReference type="Proteomes" id="UP000219435">
    <property type="component" value="Unassembled WGS sequence"/>
</dbReference>
<dbReference type="RefSeq" id="WP_176522861.1">
    <property type="nucleotide sequence ID" value="NZ_OBQI01000002.1"/>
</dbReference>
<dbReference type="InterPro" id="IPR046373">
    <property type="entry name" value="Acyl-CoA_Oxase/DH_mid-dom_sf"/>
</dbReference>
<dbReference type="Gene3D" id="1.10.540.10">
    <property type="entry name" value="Acyl-CoA dehydrogenase/oxidase, N-terminal domain"/>
    <property type="match status" value="1"/>
</dbReference>
<dbReference type="Pfam" id="PF02770">
    <property type="entry name" value="Acyl-CoA_dh_M"/>
    <property type="match status" value="1"/>
</dbReference>
<dbReference type="GO" id="GO:0033539">
    <property type="term" value="P:fatty acid beta-oxidation using acyl-CoA dehydrogenase"/>
    <property type="evidence" value="ECO:0007669"/>
    <property type="project" value="TreeGrafter"/>
</dbReference>
<feature type="domain" description="Acyl-CoA dehydrogenase/oxidase C-terminal" evidence="6">
    <location>
        <begin position="240"/>
        <end position="390"/>
    </location>
</feature>
<name>A0A285V3E1_9ACTN</name>
<gene>
    <name evidence="9" type="ORF">SAMN05660748_1271</name>
</gene>
<comment type="cofactor">
    <cofactor evidence="1 5">
        <name>FAD</name>
        <dbReference type="ChEBI" id="CHEBI:57692"/>
    </cofactor>
</comment>
<evidence type="ECO:0000259" key="7">
    <source>
        <dbReference type="Pfam" id="PF02770"/>
    </source>
</evidence>
<feature type="domain" description="Acyl-CoA oxidase/dehydrogenase middle" evidence="7">
    <location>
        <begin position="129"/>
        <end position="222"/>
    </location>
</feature>
<dbReference type="InterPro" id="IPR037069">
    <property type="entry name" value="AcylCoA_DH/ox_N_sf"/>
</dbReference>
<evidence type="ECO:0000256" key="2">
    <source>
        <dbReference type="ARBA" id="ARBA00009347"/>
    </source>
</evidence>
<organism evidence="9 10">
    <name type="scientific">Blastococcus aggregatus</name>
    <dbReference type="NCBI Taxonomy" id="38502"/>
    <lineage>
        <taxon>Bacteria</taxon>
        <taxon>Bacillati</taxon>
        <taxon>Actinomycetota</taxon>
        <taxon>Actinomycetes</taxon>
        <taxon>Geodermatophilales</taxon>
        <taxon>Geodermatophilaceae</taxon>
        <taxon>Blastococcus</taxon>
    </lineage>
</organism>
<evidence type="ECO:0000256" key="4">
    <source>
        <dbReference type="ARBA" id="ARBA00022827"/>
    </source>
</evidence>
<reference evidence="10" key="1">
    <citation type="submission" date="2017-08" db="EMBL/GenBank/DDBJ databases">
        <authorList>
            <person name="Varghese N."/>
            <person name="Submissions S."/>
        </authorList>
    </citation>
    <scope>NUCLEOTIDE SEQUENCE [LARGE SCALE GENOMIC DNA]</scope>
    <source>
        <strain evidence="10">DSM 4725</strain>
    </source>
</reference>
<dbReference type="EMBL" id="OBQI01000002">
    <property type="protein sequence ID" value="SOC48569.1"/>
    <property type="molecule type" value="Genomic_DNA"/>
</dbReference>
<proteinExistence type="inferred from homology"/>
<dbReference type="InterPro" id="IPR036250">
    <property type="entry name" value="AcylCo_DH-like_C"/>
</dbReference>
<keyword evidence="3 5" id="KW-0285">Flavoprotein</keyword>
<dbReference type="GO" id="GO:0050660">
    <property type="term" value="F:flavin adenine dinucleotide binding"/>
    <property type="evidence" value="ECO:0007669"/>
    <property type="project" value="InterPro"/>
</dbReference>
<dbReference type="InterPro" id="IPR009100">
    <property type="entry name" value="AcylCoA_DH/oxidase_NM_dom_sf"/>
</dbReference>
<evidence type="ECO:0000313" key="9">
    <source>
        <dbReference type="EMBL" id="SOC48569.1"/>
    </source>
</evidence>
<evidence type="ECO:0008006" key="11">
    <source>
        <dbReference type="Google" id="ProtNLM"/>
    </source>
</evidence>
<dbReference type="SUPFAM" id="SSF56645">
    <property type="entry name" value="Acyl-CoA dehydrogenase NM domain-like"/>
    <property type="match status" value="1"/>
</dbReference>
<dbReference type="PANTHER" id="PTHR43884">
    <property type="entry name" value="ACYL-COA DEHYDROGENASE"/>
    <property type="match status" value="1"/>
</dbReference>